<feature type="compositionally biased region" description="Basic and acidic residues" evidence="14">
    <location>
        <begin position="679"/>
        <end position="726"/>
    </location>
</feature>
<dbReference type="CDD" id="cd12679">
    <property type="entry name" value="RRM_SAFB1_SAFB2"/>
    <property type="match status" value="1"/>
</dbReference>
<protein>
    <submittedName>
        <fullName evidence="18">Scaffold attachment factor B1 isoform X6</fullName>
    </submittedName>
</protein>
<feature type="region of interest" description="Disordered" evidence="14">
    <location>
        <begin position="152"/>
        <end position="338"/>
    </location>
</feature>
<feature type="compositionally biased region" description="Polar residues" evidence="14">
    <location>
        <begin position="206"/>
        <end position="217"/>
    </location>
</feature>
<keyword evidence="3" id="KW-0678">Repressor</keyword>
<feature type="region of interest" description="Disordered" evidence="14">
    <location>
        <begin position="406"/>
        <end position="563"/>
    </location>
</feature>
<dbReference type="Pfam" id="PF02037">
    <property type="entry name" value="SAP"/>
    <property type="match status" value="1"/>
</dbReference>
<feature type="region of interest" description="Disordered" evidence="14">
    <location>
        <begin position="64"/>
        <end position="128"/>
    </location>
</feature>
<feature type="compositionally biased region" description="Basic and acidic residues" evidence="14">
    <location>
        <begin position="156"/>
        <end position="165"/>
    </location>
</feature>
<evidence type="ECO:0000256" key="9">
    <source>
        <dbReference type="ARBA" id="ARBA00023015"/>
    </source>
</evidence>
<evidence type="ECO:0000256" key="5">
    <source>
        <dbReference type="ARBA" id="ARBA00022553"/>
    </source>
</evidence>
<dbReference type="Pfam" id="PF00076">
    <property type="entry name" value="RRM_1"/>
    <property type="match status" value="1"/>
</dbReference>
<dbReference type="GO" id="GO:0030520">
    <property type="term" value="P:estrogen receptor signaling pathway"/>
    <property type="evidence" value="ECO:0007669"/>
    <property type="project" value="TreeGrafter"/>
</dbReference>
<dbReference type="GO" id="GO:0005634">
    <property type="term" value="C:nucleus"/>
    <property type="evidence" value="ECO:0007669"/>
    <property type="project" value="UniProtKB-SubCell"/>
</dbReference>
<sequence>MAETLSGLGDSGAAGAAALSSASSETGTRRLSDLRVIDLRAELRKRNLDSSGNKSVLMERLKKAIEDEGGNPDEIEITSEGNKKTSKRSSKGRKPEEEGVEDNGLEENSGDGQIEDKETLNNLDTSSSDFTILQEIEEPSLEPENEKILDILGETCKSEPVKEEGSELEQPFAQDTSSVGPDRKLAEEEDLFGSAHPEEGDLDLASESTAQAQSSRADTLLAVVKREPVEQPGDGTRTDCEPVGLEKPVEQSSKASEHTEASSEEAAEAPPEASSPGPRDSKEDVKKFAFEACNEVPPAPKESSASEGADQKMSSVEDDSDTKRLSKEEKGRSSCGRNFWVSGLSSTTRATDLKNLFSKYGKVVGAKVVTNARSPGARCYGFVTMSTAEEATKCINHLHKTELHGKMISVEKAKNEPTGKKTSEKREGEGKKEKSSTSDRSANLKREDKADRKEDVKKGEDGSGEKSKDQDDQKAGPSERSRTTKSGSRGTERTVVMDKSKGVPVISVKTSGSKERVSKSQDRKSASREKRSVVSFDKVKEPRKSRDSESRRVRERSEWEQRMQAQWEREERERLEIARERLAFHRHRLERERMERERLERERMHVEHERRREQERIHREREELRRQQELRYEQERRPAVRRPYDVDGRDDAYWPEAKRAALDERYHSDFNRQDRFHDFDHRDRGRYPDHSVDRREGSRSMMGEREGQHYPERHGGPERHGRDSRDGWGGYGSDKRMSEGRGLPPPPRGRRDWGDHGRRIEDDRAWQGAADGGMIDRDHKRWQGGERSMSGHSGPGHMMNRGGMSGRGSFAPGGASRGHVIPRGGMQGGFGGQNRGSRPNDTRFTRRY</sequence>
<evidence type="ECO:0000313" key="17">
    <source>
        <dbReference type="Proteomes" id="UP000248481"/>
    </source>
</evidence>
<feature type="compositionally biased region" description="Basic and acidic residues" evidence="14">
    <location>
        <begin position="490"/>
        <end position="501"/>
    </location>
</feature>
<keyword evidence="2" id="KW-0488">Methylation</keyword>
<dbReference type="PANTHER" id="PTHR15683:SF6">
    <property type="entry name" value="SCAFFOLD ATTACHMENT FACTOR B1"/>
    <property type="match status" value="1"/>
</dbReference>
<dbReference type="GO" id="GO:0050684">
    <property type="term" value="P:regulation of mRNA processing"/>
    <property type="evidence" value="ECO:0007669"/>
    <property type="project" value="TreeGrafter"/>
</dbReference>
<organism evidence="17 18">
    <name type="scientific">Neomonachus schauinslandi</name>
    <name type="common">Hawaiian monk seal</name>
    <name type="synonym">Monachus schauinslandi</name>
    <dbReference type="NCBI Taxonomy" id="29088"/>
    <lineage>
        <taxon>Eukaryota</taxon>
        <taxon>Metazoa</taxon>
        <taxon>Chordata</taxon>
        <taxon>Craniata</taxon>
        <taxon>Vertebrata</taxon>
        <taxon>Euteleostomi</taxon>
        <taxon>Mammalia</taxon>
        <taxon>Eutheria</taxon>
        <taxon>Laurasiatheria</taxon>
        <taxon>Carnivora</taxon>
        <taxon>Caniformia</taxon>
        <taxon>Pinnipedia</taxon>
        <taxon>Phocidae</taxon>
        <taxon>Monachinae</taxon>
        <taxon>Monachini</taxon>
        <taxon>Neomonachus</taxon>
    </lineage>
</organism>
<dbReference type="InterPro" id="IPR035979">
    <property type="entry name" value="RBD_domain_sf"/>
</dbReference>
<evidence type="ECO:0000256" key="2">
    <source>
        <dbReference type="ARBA" id="ARBA00022481"/>
    </source>
</evidence>
<evidence type="ECO:0000256" key="13">
    <source>
        <dbReference type="PROSITE-ProRule" id="PRU00176"/>
    </source>
</evidence>
<evidence type="ECO:0000256" key="4">
    <source>
        <dbReference type="ARBA" id="ARBA00022499"/>
    </source>
</evidence>
<feature type="region of interest" description="Disordered" evidence="14">
    <location>
        <begin position="602"/>
        <end position="637"/>
    </location>
</feature>
<dbReference type="GO" id="GO:0043565">
    <property type="term" value="F:sequence-specific DNA binding"/>
    <property type="evidence" value="ECO:0007669"/>
    <property type="project" value="TreeGrafter"/>
</dbReference>
<dbReference type="PANTHER" id="PTHR15683">
    <property type="entry name" value="SCAFFOLD ATTACHMENT FACTOR B-RELATED"/>
    <property type="match status" value="1"/>
</dbReference>
<dbReference type="RefSeq" id="XP_044772448.1">
    <property type="nucleotide sequence ID" value="XM_044916513.1"/>
</dbReference>
<proteinExistence type="predicted"/>
<dbReference type="PROSITE" id="PS50102">
    <property type="entry name" value="RRM"/>
    <property type="match status" value="1"/>
</dbReference>
<dbReference type="Gene3D" id="1.10.720.30">
    <property type="entry name" value="SAP domain"/>
    <property type="match status" value="1"/>
</dbReference>
<reference evidence="18" key="1">
    <citation type="submission" date="2025-08" db="UniProtKB">
        <authorList>
            <consortium name="RefSeq"/>
        </authorList>
    </citation>
    <scope>IDENTIFICATION</scope>
    <source>
        <tissue evidence="18">Blood</tissue>
    </source>
</reference>
<dbReference type="InterPro" id="IPR000504">
    <property type="entry name" value="RRM_dom"/>
</dbReference>
<keyword evidence="11" id="KW-0804">Transcription</keyword>
<dbReference type="SUPFAM" id="SSF54928">
    <property type="entry name" value="RNA-binding domain, RBD"/>
    <property type="match status" value="1"/>
</dbReference>
<feature type="domain" description="SAP" evidence="16">
    <location>
        <begin position="31"/>
        <end position="65"/>
    </location>
</feature>
<dbReference type="PROSITE" id="PS50800">
    <property type="entry name" value="SAP"/>
    <property type="match status" value="1"/>
</dbReference>
<evidence type="ECO:0000256" key="7">
    <source>
        <dbReference type="ARBA" id="ARBA00022884"/>
    </source>
</evidence>
<dbReference type="GO" id="GO:0003723">
    <property type="term" value="F:RNA binding"/>
    <property type="evidence" value="ECO:0007669"/>
    <property type="project" value="UniProtKB-UniRule"/>
</dbReference>
<evidence type="ECO:0000256" key="6">
    <source>
        <dbReference type="ARBA" id="ARBA00022843"/>
    </source>
</evidence>
<keyword evidence="17" id="KW-1185">Reference proteome</keyword>
<dbReference type="InterPro" id="IPR036361">
    <property type="entry name" value="SAP_dom_sf"/>
</dbReference>
<evidence type="ECO:0000256" key="10">
    <source>
        <dbReference type="ARBA" id="ARBA00023125"/>
    </source>
</evidence>
<keyword evidence="4" id="KW-1017">Isopeptide bond</keyword>
<dbReference type="SMART" id="SM00513">
    <property type="entry name" value="SAP"/>
    <property type="match status" value="1"/>
</dbReference>
<keyword evidence="5" id="KW-0597">Phosphoprotein</keyword>
<keyword evidence="6" id="KW-0832">Ubl conjugation</keyword>
<keyword evidence="8" id="KW-0007">Acetylation</keyword>
<feature type="domain" description="RRM" evidence="15">
    <location>
        <begin position="337"/>
        <end position="415"/>
    </location>
</feature>
<feature type="compositionally biased region" description="Gly residues" evidence="14">
    <location>
        <begin position="825"/>
        <end position="834"/>
    </location>
</feature>
<evidence type="ECO:0000256" key="3">
    <source>
        <dbReference type="ARBA" id="ARBA00022491"/>
    </source>
</evidence>
<keyword evidence="12" id="KW-0539">Nucleus</keyword>
<feature type="compositionally biased region" description="Basic and acidic residues" evidence="14">
    <location>
        <begin position="512"/>
        <end position="563"/>
    </location>
</feature>
<dbReference type="Gene3D" id="3.30.70.330">
    <property type="match status" value="1"/>
</dbReference>
<dbReference type="GO" id="GO:0060765">
    <property type="term" value="P:regulation of androgen receptor signaling pathway"/>
    <property type="evidence" value="ECO:0007669"/>
    <property type="project" value="TreeGrafter"/>
</dbReference>
<keyword evidence="9" id="KW-0805">Transcription regulation</keyword>
<dbReference type="FunFam" id="1.10.720.30:FF:000005">
    <property type="entry name" value="scaffold attachment factor B2 isoform X1"/>
    <property type="match status" value="1"/>
</dbReference>
<evidence type="ECO:0000256" key="1">
    <source>
        <dbReference type="ARBA" id="ARBA00004123"/>
    </source>
</evidence>
<feature type="compositionally biased region" description="Basic and acidic residues" evidence="14">
    <location>
        <begin position="838"/>
        <end position="848"/>
    </location>
</feature>
<evidence type="ECO:0000256" key="8">
    <source>
        <dbReference type="ARBA" id="ARBA00022990"/>
    </source>
</evidence>
<feature type="region of interest" description="Disordered" evidence="14">
    <location>
        <begin position="679"/>
        <end position="848"/>
    </location>
</feature>
<evidence type="ECO:0000313" key="18">
    <source>
        <dbReference type="RefSeq" id="XP_044772448.1"/>
    </source>
</evidence>
<feature type="compositionally biased region" description="Basic and acidic residues" evidence="14">
    <location>
        <begin position="279"/>
        <end position="289"/>
    </location>
</feature>
<feature type="compositionally biased region" description="Basic and acidic residues" evidence="14">
    <location>
        <begin position="774"/>
        <end position="784"/>
    </location>
</feature>
<dbReference type="GeneID" id="110594125"/>
<feature type="compositionally biased region" description="Acidic residues" evidence="14">
    <location>
        <begin position="67"/>
        <end position="77"/>
    </location>
</feature>
<dbReference type="FunFam" id="3.30.70.330:FF:000197">
    <property type="entry name" value="Scaffold attachment factor B2"/>
    <property type="match status" value="1"/>
</dbReference>
<feature type="compositionally biased region" description="Basic and acidic residues" evidence="14">
    <location>
        <begin position="749"/>
        <end position="765"/>
    </location>
</feature>
<feature type="compositionally biased region" description="Acidic residues" evidence="14">
    <location>
        <begin position="98"/>
        <end position="109"/>
    </location>
</feature>
<feature type="compositionally biased region" description="Low complexity" evidence="14">
    <location>
        <begin position="1"/>
        <end position="24"/>
    </location>
</feature>
<accession>A0A8M1MIJ9</accession>
<evidence type="ECO:0000256" key="11">
    <source>
        <dbReference type="ARBA" id="ARBA00023163"/>
    </source>
</evidence>
<dbReference type="InterPro" id="IPR051738">
    <property type="entry name" value="SAF_Modulators"/>
</dbReference>
<keyword evidence="10" id="KW-0238">DNA-binding</keyword>
<dbReference type="InterPro" id="IPR003034">
    <property type="entry name" value="SAP_dom"/>
</dbReference>
<dbReference type="AlphaFoldDB" id="A0A8M1MIJ9"/>
<evidence type="ECO:0000256" key="14">
    <source>
        <dbReference type="SAM" id="MobiDB-lite"/>
    </source>
</evidence>
<evidence type="ECO:0000259" key="16">
    <source>
        <dbReference type="PROSITE" id="PS50800"/>
    </source>
</evidence>
<dbReference type="InterPro" id="IPR012677">
    <property type="entry name" value="Nucleotide-bd_a/b_plait_sf"/>
</dbReference>
<keyword evidence="7 13" id="KW-0694">RNA-binding</keyword>
<dbReference type="Proteomes" id="UP000248481">
    <property type="component" value="Chromosome 1"/>
</dbReference>
<evidence type="ECO:0000259" key="15">
    <source>
        <dbReference type="PROSITE" id="PS50102"/>
    </source>
</evidence>
<comment type="subcellular location">
    <subcellularLocation>
        <location evidence="1">Nucleus</location>
    </subcellularLocation>
</comment>
<dbReference type="InterPro" id="IPR034781">
    <property type="entry name" value="SAFB1_2_RBD"/>
</dbReference>
<gene>
    <name evidence="18" type="primary">SAFB</name>
</gene>
<feature type="region of interest" description="Disordered" evidence="14">
    <location>
        <begin position="1"/>
        <end position="34"/>
    </location>
</feature>
<feature type="compositionally biased region" description="Basic and acidic residues" evidence="14">
    <location>
        <begin position="406"/>
        <end position="482"/>
    </location>
</feature>
<feature type="compositionally biased region" description="Basic and acidic residues" evidence="14">
    <location>
        <begin position="321"/>
        <end position="332"/>
    </location>
</feature>
<dbReference type="CTD" id="6294"/>
<dbReference type="GO" id="GO:0006357">
    <property type="term" value="P:regulation of transcription by RNA polymerase II"/>
    <property type="evidence" value="ECO:0007669"/>
    <property type="project" value="TreeGrafter"/>
</dbReference>
<evidence type="ECO:0000256" key="12">
    <source>
        <dbReference type="ARBA" id="ARBA00023242"/>
    </source>
</evidence>
<name>A0A8M1MIJ9_NEOSC</name>
<dbReference type="SMART" id="SM00360">
    <property type="entry name" value="RRM"/>
    <property type="match status" value="1"/>
</dbReference>
<dbReference type="SUPFAM" id="SSF68906">
    <property type="entry name" value="SAP domain"/>
    <property type="match status" value="1"/>
</dbReference>